<dbReference type="Gene3D" id="3.40.50.720">
    <property type="entry name" value="NAD(P)-binding Rossmann-like Domain"/>
    <property type="match status" value="1"/>
</dbReference>
<dbReference type="SUPFAM" id="SSF116726">
    <property type="entry name" value="TrkA C-terminal domain-like"/>
    <property type="match status" value="1"/>
</dbReference>
<feature type="domain" description="RCK C-terminal" evidence="2">
    <location>
        <begin position="135"/>
        <end position="218"/>
    </location>
</feature>
<dbReference type="Proteomes" id="UP000031546">
    <property type="component" value="Unassembled WGS sequence"/>
</dbReference>
<reference evidence="8" key="3">
    <citation type="submission" date="2020-04" db="EMBL/GenBank/DDBJ databases">
        <title>Genome analysis and biological profiling of marine Cellulosimicrobium funkei MOSEL-ME6.</title>
        <authorList>
            <person name="Tanveer F."/>
            <person name="Xie Y."/>
            <person name="Shinwari Z.K."/>
        </authorList>
    </citation>
    <scope>NUCLEOTIDE SEQUENCE [LARGE SCALE GENOMIC DNA]</scope>
    <source>
        <strain evidence="8">MOSEL-ME25</strain>
    </source>
</reference>
<dbReference type="InterPro" id="IPR003148">
    <property type="entry name" value="RCK_N"/>
</dbReference>
<accession>A0A0C2E3M2</accession>
<evidence type="ECO:0000259" key="2">
    <source>
        <dbReference type="PROSITE" id="PS51202"/>
    </source>
</evidence>
<dbReference type="OrthoDB" id="9776294at2"/>
<dbReference type="Proteomes" id="UP000527860">
    <property type="component" value="Unassembled WGS sequence"/>
</dbReference>
<evidence type="ECO:0000313" key="4">
    <source>
        <dbReference type="EMBL" id="MDB0581334.1"/>
    </source>
</evidence>
<dbReference type="Gene3D" id="3.30.70.1450">
    <property type="entry name" value="Regulator of K+ conductance, C-terminal domain"/>
    <property type="match status" value="1"/>
</dbReference>
<dbReference type="Proteomes" id="UP000216682">
    <property type="component" value="Unassembled WGS sequence"/>
</dbReference>
<dbReference type="PANTHER" id="PTHR43833:SF7">
    <property type="entry name" value="KTR SYSTEM POTASSIUM UPTAKE PROTEIN C"/>
    <property type="match status" value="1"/>
</dbReference>
<reference evidence="3 6" key="1">
    <citation type="submission" date="2015-01" db="EMBL/GenBank/DDBJ databases">
        <title>Genome sequences of high lactate-tolerant strain Salinicoccus roseus W12 with industrial interest.</title>
        <authorList>
            <person name="Wang H."/>
            <person name="Yu B."/>
        </authorList>
    </citation>
    <scope>NUCLEOTIDE SEQUENCE [LARGE SCALE GENOMIC DNA]</scope>
    <source>
        <strain evidence="3 6">W12</strain>
    </source>
</reference>
<protein>
    <submittedName>
        <fullName evidence="3">Potassium transporter Trk</fullName>
    </submittedName>
    <submittedName>
        <fullName evidence="4">TrkA family potassium uptake protein</fullName>
    </submittedName>
</protein>
<dbReference type="Pfam" id="PF02254">
    <property type="entry name" value="TrkA_N"/>
    <property type="match status" value="1"/>
</dbReference>
<dbReference type="InterPro" id="IPR006037">
    <property type="entry name" value="RCK_C"/>
</dbReference>
<dbReference type="RefSeq" id="WP_040106673.1">
    <property type="nucleotide sequence ID" value="NZ_BMCA01000001.1"/>
</dbReference>
<evidence type="ECO:0000313" key="6">
    <source>
        <dbReference type="Proteomes" id="UP000031546"/>
    </source>
</evidence>
<name>A0A0C2E3M2_9STAP</name>
<dbReference type="PROSITE" id="PS51201">
    <property type="entry name" value="RCK_N"/>
    <property type="match status" value="1"/>
</dbReference>
<reference evidence="5 7" key="2">
    <citation type="submission" date="2017-07" db="EMBL/GenBank/DDBJ databases">
        <title>Shotgun whole genome sequences of three halophilic bacterial isolates.</title>
        <authorList>
            <person name="Pozzo T."/>
            <person name="Higdon S.M."/>
            <person name="Quillaguaman J."/>
        </authorList>
    </citation>
    <scope>NUCLEOTIDE SEQUENCE [LARGE SCALE GENOMIC DNA]</scope>
    <source>
        <strain evidence="5 7">BU-1</strain>
    </source>
</reference>
<dbReference type="SUPFAM" id="SSF51735">
    <property type="entry name" value="NAD(P)-binding Rossmann-fold domains"/>
    <property type="match status" value="1"/>
</dbReference>
<dbReference type="PANTHER" id="PTHR43833">
    <property type="entry name" value="POTASSIUM CHANNEL PROTEIN 2-RELATED-RELATED"/>
    <property type="match status" value="1"/>
</dbReference>
<gene>
    <name evidence="5" type="ORF">CFN03_00875</name>
    <name evidence="4" type="ORF">F7P68_0012445</name>
    <name evidence="3" type="ORF">SN16_11030</name>
</gene>
<dbReference type="GeneID" id="77846085"/>
<dbReference type="InterPro" id="IPR036291">
    <property type="entry name" value="NAD(P)-bd_dom_sf"/>
</dbReference>
<dbReference type="EMBL" id="JXII01000009">
    <property type="protein sequence ID" value="KIH70032.1"/>
    <property type="molecule type" value="Genomic_DNA"/>
</dbReference>
<dbReference type="GO" id="GO:0008324">
    <property type="term" value="F:monoatomic cation transmembrane transporter activity"/>
    <property type="evidence" value="ECO:0007669"/>
    <property type="project" value="InterPro"/>
</dbReference>
<evidence type="ECO:0000259" key="1">
    <source>
        <dbReference type="PROSITE" id="PS51201"/>
    </source>
</evidence>
<dbReference type="EMBL" id="JABEVU030000001">
    <property type="protein sequence ID" value="MDB0581334.1"/>
    <property type="molecule type" value="Genomic_DNA"/>
</dbReference>
<dbReference type="PROSITE" id="PS51202">
    <property type="entry name" value="RCK_C"/>
    <property type="match status" value="1"/>
</dbReference>
<evidence type="ECO:0000313" key="3">
    <source>
        <dbReference type="EMBL" id="KIH70032.1"/>
    </source>
</evidence>
<comment type="caution">
    <text evidence="3">The sequence shown here is derived from an EMBL/GenBank/DDBJ whole genome shotgun (WGS) entry which is preliminary data.</text>
</comment>
<dbReference type="GO" id="GO:0006813">
    <property type="term" value="P:potassium ion transport"/>
    <property type="evidence" value="ECO:0007669"/>
    <property type="project" value="InterPro"/>
</dbReference>
<evidence type="ECO:0000313" key="5">
    <source>
        <dbReference type="EMBL" id="OZT77868.1"/>
    </source>
</evidence>
<keyword evidence="8" id="KW-1185">Reference proteome</keyword>
<feature type="domain" description="RCK N-terminal" evidence="1">
    <location>
        <begin position="2"/>
        <end position="118"/>
    </location>
</feature>
<reference evidence="4" key="4">
    <citation type="submission" date="2020-04" db="EMBL/GenBank/DDBJ databases">
        <authorList>
            <person name="Tanveer F."/>
            <person name="Xie Y."/>
            <person name="Shinwari Z.K."/>
        </authorList>
    </citation>
    <scope>NUCLEOTIDE SEQUENCE</scope>
    <source>
        <strain evidence="4">MOSEL-ME25</strain>
    </source>
</reference>
<organism evidence="3 6">
    <name type="scientific">Salinicoccus roseus</name>
    <dbReference type="NCBI Taxonomy" id="45670"/>
    <lineage>
        <taxon>Bacteria</taxon>
        <taxon>Bacillati</taxon>
        <taxon>Bacillota</taxon>
        <taxon>Bacilli</taxon>
        <taxon>Bacillales</taxon>
        <taxon>Staphylococcaceae</taxon>
        <taxon>Salinicoccus</taxon>
    </lineage>
</organism>
<dbReference type="STRING" id="45670.SN16_11030"/>
<evidence type="ECO:0000313" key="8">
    <source>
        <dbReference type="Proteomes" id="UP000527860"/>
    </source>
</evidence>
<reference evidence="4 8" key="5">
    <citation type="submission" date="2022-12" db="EMBL/GenBank/DDBJ databases">
        <title>Genome analysis and biological profiling of marine Salinicoccus roseus MOSEL-ME25.</title>
        <authorList>
            <person name="Mirza F.T."/>
            <person name="Xie Y."/>
            <person name="Shinwari Z.K."/>
        </authorList>
    </citation>
    <scope>NUCLEOTIDE SEQUENCE [LARGE SCALE GENOMIC DNA]</scope>
    <source>
        <strain evidence="4 8">MOSEL-ME25</strain>
    </source>
</reference>
<evidence type="ECO:0000313" key="7">
    <source>
        <dbReference type="Proteomes" id="UP000216682"/>
    </source>
</evidence>
<dbReference type="InterPro" id="IPR036721">
    <property type="entry name" value="RCK_C_sf"/>
</dbReference>
<sequence>MDKSFAVFGLGRFGGTLVKAFHESGIEVIAVDKDEDKIKAYSDLATYAVRISQIDETTLNDMGVRNVNHAFVSFGDDLQASILTSLLLKDMGVPKVWTKSQNAHHTKVLEKIGVDRVIQPSHDVAKRIAKHIVSDKMIDFIELSDRYSIVEIEATPKIDGLTLQKLNLRVRYGCTIVGIQRGTEFNISPPVDEVIHEGDTLIIIGRNDDIDRFEKEGM</sequence>
<dbReference type="InterPro" id="IPR050721">
    <property type="entry name" value="Trk_Ktr_HKT_K-transport"/>
</dbReference>
<dbReference type="AlphaFoldDB" id="A0A0C2E3M2"/>
<dbReference type="Pfam" id="PF02080">
    <property type="entry name" value="TrkA_C"/>
    <property type="match status" value="1"/>
</dbReference>
<dbReference type="EMBL" id="NPEZ01000001">
    <property type="protein sequence ID" value="OZT77868.1"/>
    <property type="molecule type" value="Genomic_DNA"/>
</dbReference>
<proteinExistence type="predicted"/>